<feature type="signal peptide" evidence="1">
    <location>
        <begin position="1"/>
        <end position="17"/>
    </location>
</feature>
<protein>
    <submittedName>
        <fullName evidence="2">Uncharacterized protein</fullName>
    </submittedName>
</protein>
<dbReference type="GeneID" id="25414277"/>
<keyword evidence="3" id="KW-1185">Reference proteome</keyword>
<dbReference type="AlphaFoldDB" id="A0A074WG40"/>
<proteinExistence type="predicted"/>
<gene>
    <name evidence="2" type="ORF">M436DRAFT_67760</name>
</gene>
<evidence type="ECO:0000313" key="3">
    <source>
        <dbReference type="Proteomes" id="UP000027730"/>
    </source>
</evidence>
<evidence type="ECO:0000313" key="2">
    <source>
        <dbReference type="EMBL" id="KEQ68842.1"/>
    </source>
</evidence>
<dbReference type="HOGENOM" id="CLU_1089830_0_0_1"/>
<evidence type="ECO:0000256" key="1">
    <source>
        <dbReference type="SAM" id="SignalP"/>
    </source>
</evidence>
<dbReference type="EMBL" id="KL584725">
    <property type="protein sequence ID" value="KEQ68842.1"/>
    <property type="molecule type" value="Genomic_DNA"/>
</dbReference>
<feature type="chain" id="PRO_5001702431" evidence="1">
    <location>
        <begin position="18"/>
        <end position="249"/>
    </location>
</feature>
<dbReference type="Proteomes" id="UP000027730">
    <property type="component" value="Unassembled WGS sequence"/>
</dbReference>
<sequence length="249" mass="28853">MLTAALTSSLLLSFASAAAIGNSQQPLDQNGTNATIDHVDQAAFQKFPIEAMSDTVFRLHHHAAKALLSDQSYVVLRQGEIWKRRSEIWHYLRKHDLDCQDWMDAEMGDSRDNRRRIFMSGGRIFDADPERVPQEVIAALQNLADREHENRLGMRCQKLWNATHTDDSNTDQGKMSFRDRFNQEHGTPDQSWMIPTPNEYIQYQIPESVLEDMWKASEEREKQDILAAKLSVRNVELPDLRKCKRLERM</sequence>
<reference evidence="2 3" key="1">
    <citation type="journal article" date="2014" name="BMC Genomics">
        <title>Genome sequencing of four Aureobasidium pullulans varieties: biotechnological potential, stress tolerance, and description of new species.</title>
        <authorList>
            <person name="Gostin Ar C."/>
            <person name="Ohm R.A."/>
            <person name="Kogej T."/>
            <person name="Sonjak S."/>
            <person name="Turk M."/>
            <person name="Zajc J."/>
            <person name="Zalar P."/>
            <person name="Grube M."/>
            <person name="Sun H."/>
            <person name="Han J."/>
            <person name="Sharma A."/>
            <person name="Chiniquy J."/>
            <person name="Ngan C.Y."/>
            <person name="Lipzen A."/>
            <person name="Barry K."/>
            <person name="Grigoriev I.V."/>
            <person name="Gunde-Cimerman N."/>
        </authorList>
    </citation>
    <scope>NUCLEOTIDE SEQUENCE [LARGE SCALE GENOMIC DNA]</scope>
    <source>
        <strain evidence="2 3">CBS 147.97</strain>
    </source>
</reference>
<dbReference type="RefSeq" id="XP_013423043.1">
    <property type="nucleotide sequence ID" value="XM_013567589.1"/>
</dbReference>
<dbReference type="OrthoDB" id="3907194at2759"/>
<keyword evidence="1" id="KW-0732">Signal</keyword>
<accession>A0A074WG40</accession>
<name>A0A074WG40_9PEZI</name>
<organism evidence="2 3">
    <name type="scientific">Aureobasidium namibiae CBS 147.97</name>
    <dbReference type="NCBI Taxonomy" id="1043004"/>
    <lineage>
        <taxon>Eukaryota</taxon>
        <taxon>Fungi</taxon>
        <taxon>Dikarya</taxon>
        <taxon>Ascomycota</taxon>
        <taxon>Pezizomycotina</taxon>
        <taxon>Dothideomycetes</taxon>
        <taxon>Dothideomycetidae</taxon>
        <taxon>Dothideales</taxon>
        <taxon>Saccotheciaceae</taxon>
        <taxon>Aureobasidium</taxon>
    </lineage>
</organism>